<evidence type="ECO:0000313" key="4">
    <source>
        <dbReference type="Proteomes" id="UP000566819"/>
    </source>
</evidence>
<dbReference type="GO" id="GO:0004175">
    <property type="term" value="F:endopeptidase activity"/>
    <property type="evidence" value="ECO:0007669"/>
    <property type="project" value="TreeGrafter"/>
</dbReference>
<organism evidence="3 4">
    <name type="scientific">Cudoniella acicularis</name>
    <dbReference type="NCBI Taxonomy" id="354080"/>
    <lineage>
        <taxon>Eukaryota</taxon>
        <taxon>Fungi</taxon>
        <taxon>Dikarya</taxon>
        <taxon>Ascomycota</taxon>
        <taxon>Pezizomycotina</taxon>
        <taxon>Leotiomycetes</taxon>
        <taxon>Helotiales</taxon>
        <taxon>Tricladiaceae</taxon>
        <taxon>Cudoniella</taxon>
    </lineage>
</organism>
<feature type="chain" id="PRO_5034517082" description="Peptidase S53 activation domain-containing protein" evidence="1">
    <location>
        <begin position="21"/>
        <end position="290"/>
    </location>
</feature>
<feature type="domain" description="Peptidase S53 activation" evidence="2">
    <location>
        <begin position="38"/>
        <end position="179"/>
    </location>
</feature>
<dbReference type="AlphaFoldDB" id="A0A8H4W2D9"/>
<dbReference type="PANTHER" id="PTHR14218:SF39">
    <property type="entry name" value="PEPTIDASE S53 DOMAIN-CONTAINING PROTEIN"/>
    <property type="match status" value="1"/>
</dbReference>
<dbReference type="PANTHER" id="PTHR14218">
    <property type="entry name" value="PROTEASE S8 TRIPEPTIDYL PEPTIDASE I CLN2"/>
    <property type="match status" value="1"/>
</dbReference>
<dbReference type="OrthoDB" id="409122at2759"/>
<evidence type="ECO:0000313" key="3">
    <source>
        <dbReference type="EMBL" id="KAF4631648.1"/>
    </source>
</evidence>
<dbReference type="EMBL" id="JAAMPI010000422">
    <property type="protein sequence ID" value="KAF4631648.1"/>
    <property type="molecule type" value="Genomic_DNA"/>
</dbReference>
<dbReference type="GO" id="GO:0006508">
    <property type="term" value="P:proteolysis"/>
    <property type="evidence" value="ECO:0007669"/>
    <property type="project" value="TreeGrafter"/>
</dbReference>
<dbReference type="SMART" id="SM00944">
    <property type="entry name" value="Pro-kuma_activ"/>
    <property type="match status" value="1"/>
</dbReference>
<keyword evidence="1" id="KW-0732">Signal</keyword>
<gene>
    <name evidence="3" type="ORF">G7Y89_g6475</name>
</gene>
<name>A0A8H4W2D9_9HELO</name>
<dbReference type="InterPro" id="IPR050819">
    <property type="entry name" value="Tripeptidyl-peptidase_I"/>
</dbReference>
<protein>
    <recommendedName>
        <fullName evidence="2">Peptidase S53 activation domain-containing protein</fullName>
    </recommendedName>
</protein>
<dbReference type="CDD" id="cd11377">
    <property type="entry name" value="Pro-peptidase_S53"/>
    <property type="match status" value="1"/>
</dbReference>
<comment type="caution">
    <text evidence="3">The sequence shown here is derived from an EMBL/GenBank/DDBJ whole genome shotgun (WGS) entry which is preliminary data.</text>
</comment>
<sequence>MKLDVSILFAATIGAQSVLASPIRARTAYNVKEVHNVPRKWKNIGRAPADHRLHLQIGLKQDNFDELDRHLYEVSDPEHTRYGQHLSFEEVNELVKPKDETLDLVHEWLLLNGVGEFDYSPAKDWINIYIDVASAERLLDTEYSVFQHEDGAVLVRTSRWSLPIHLHDHVDTIQPTTSFMRSTPQKSDWIQFSEPWTPPGYKPPTNETISKVCHLFPVTIECFQTLYGTLGYVQKVPGINRIGFNNYLNQTPIRPDIYSFLEKYRPEAKDEAYEFESIEIAGGQLPNLRH</sequence>
<dbReference type="GO" id="GO:0008240">
    <property type="term" value="F:tripeptidyl-peptidase activity"/>
    <property type="evidence" value="ECO:0007669"/>
    <property type="project" value="TreeGrafter"/>
</dbReference>
<feature type="signal peptide" evidence="1">
    <location>
        <begin position="1"/>
        <end position="20"/>
    </location>
</feature>
<evidence type="ECO:0000256" key="1">
    <source>
        <dbReference type="SAM" id="SignalP"/>
    </source>
</evidence>
<dbReference type="InterPro" id="IPR015366">
    <property type="entry name" value="S53_propep"/>
</dbReference>
<dbReference type="Pfam" id="PF09286">
    <property type="entry name" value="Pro-kuma_activ"/>
    <property type="match status" value="1"/>
</dbReference>
<dbReference type="SUPFAM" id="SSF54897">
    <property type="entry name" value="Protease propeptides/inhibitors"/>
    <property type="match status" value="1"/>
</dbReference>
<dbReference type="Proteomes" id="UP000566819">
    <property type="component" value="Unassembled WGS sequence"/>
</dbReference>
<reference evidence="3 4" key="1">
    <citation type="submission" date="2020-03" db="EMBL/GenBank/DDBJ databases">
        <title>Draft Genome Sequence of Cudoniella acicularis.</title>
        <authorList>
            <person name="Buettner E."/>
            <person name="Kellner H."/>
        </authorList>
    </citation>
    <scope>NUCLEOTIDE SEQUENCE [LARGE SCALE GENOMIC DNA]</scope>
    <source>
        <strain evidence="3 4">DSM 108380</strain>
    </source>
</reference>
<proteinExistence type="predicted"/>
<evidence type="ECO:0000259" key="2">
    <source>
        <dbReference type="SMART" id="SM00944"/>
    </source>
</evidence>
<accession>A0A8H4W2D9</accession>
<keyword evidence="4" id="KW-1185">Reference proteome</keyword>